<feature type="region of interest" description="Disordered" evidence="1">
    <location>
        <begin position="397"/>
        <end position="431"/>
    </location>
</feature>
<protein>
    <submittedName>
        <fullName evidence="2">Uncharacterized protein</fullName>
    </submittedName>
</protein>
<evidence type="ECO:0000313" key="3">
    <source>
        <dbReference type="Proteomes" id="UP001183176"/>
    </source>
</evidence>
<organism evidence="2 3">
    <name type="scientific">Jatrophihabitans lederbergiae</name>
    <dbReference type="NCBI Taxonomy" id="3075547"/>
    <lineage>
        <taxon>Bacteria</taxon>
        <taxon>Bacillati</taxon>
        <taxon>Actinomycetota</taxon>
        <taxon>Actinomycetes</taxon>
        <taxon>Jatrophihabitantales</taxon>
        <taxon>Jatrophihabitantaceae</taxon>
        <taxon>Jatrophihabitans</taxon>
    </lineage>
</organism>
<accession>A0ABU2J703</accession>
<reference evidence="3" key="1">
    <citation type="submission" date="2023-07" db="EMBL/GenBank/DDBJ databases">
        <title>30 novel species of actinomycetes from the DSMZ collection.</title>
        <authorList>
            <person name="Nouioui I."/>
        </authorList>
    </citation>
    <scope>NUCLEOTIDE SEQUENCE [LARGE SCALE GENOMIC DNA]</scope>
    <source>
        <strain evidence="3">DSM 44399</strain>
    </source>
</reference>
<feature type="region of interest" description="Disordered" evidence="1">
    <location>
        <begin position="150"/>
        <end position="194"/>
    </location>
</feature>
<dbReference type="RefSeq" id="WP_311421919.1">
    <property type="nucleotide sequence ID" value="NZ_JAVREH010000004.1"/>
</dbReference>
<evidence type="ECO:0000313" key="2">
    <source>
        <dbReference type="EMBL" id="MDT0260767.1"/>
    </source>
</evidence>
<sequence length="488" mass="49955">MTRLHPRLPHWTAHPGFGVAVLLVLAVVLIAHGEPQPSSRPSGTSVGVSGTATAAGAIPPLLVLRPGRVELREHGSTRRIGLPSGARPRSVISGRGLSVVLAVLGERQHAYAIDANHAVHDLGYADGAIRAETGSAAVIVETALTDPGLITAPDVLPEPGRTSSVTTAGGTGGRTSGSEQVRPSPTPTEQPALRNFSARRYDGAARPLGSVVELPPATRLATDSSVGLVVWQPANRVFDAGVALEPLSAAATLIRPDGSLRPLGPVHPLAANTRDLLVWDVVGRRFGLMPLSYVTSTATSTASPLHSPTDDASASGRSSRSATPSPTPTAVAGVRWFQPTRGMIVVTGPASFNADGTAFAVYAQVGSRRRLVVAELTNLGTDQVEVLALVRAAPQTSAPPSPSAVITPGSVSGSGTPTKSPSPTATPSIPALEPDGFPIPAPLTPMWWNDLVVAVGVDGAVIGYRPGGHQSSQLDLGMIGIRALAAAP</sequence>
<evidence type="ECO:0000256" key="1">
    <source>
        <dbReference type="SAM" id="MobiDB-lite"/>
    </source>
</evidence>
<feature type="compositionally biased region" description="Low complexity" evidence="1">
    <location>
        <begin position="403"/>
        <end position="430"/>
    </location>
</feature>
<name>A0ABU2J703_9ACTN</name>
<feature type="compositionally biased region" description="Polar residues" evidence="1">
    <location>
        <begin position="179"/>
        <end position="189"/>
    </location>
</feature>
<comment type="caution">
    <text evidence="2">The sequence shown here is derived from an EMBL/GenBank/DDBJ whole genome shotgun (WGS) entry which is preliminary data.</text>
</comment>
<dbReference type="EMBL" id="JAVREH010000004">
    <property type="protein sequence ID" value="MDT0260767.1"/>
    <property type="molecule type" value="Genomic_DNA"/>
</dbReference>
<keyword evidence="3" id="KW-1185">Reference proteome</keyword>
<dbReference type="Proteomes" id="UP001183176">
    <property type="component" value="Unassembled WGS sequence"/>
</dbReference>
<feature type="region of interest" description="Disordered" evidence="1">
    <location>
        <begin position="299"/>
        <end position="332"/>
    </location>
</feature>
<gene>
    <name evidence="2" type="ORF">RM423_05095</name>
</gene>
<proteinExistence type="predicted"/>